<evidence type="ECO:0000259" key="3">
    <source>
        <dbReference type="PROSITE" id="PS50977"/>
    </source>
</evidence>
<keyword evidence="5" id="KW-1185">Reference proteome</keyword>
<dbReference type="AlphaFoldDB" id="A0A1U6I1X4"/>
<reference evidence="5" key="1">
    <citation type="submission" date="2017-02" db="EMBL/GenBank/DDBJ databases">
        <authorList>
            <person name="Varghese N."/>
            <person name="Submissions S."/>
        </authorList>
    </citation>
    <scope>NUCLEOTIDE SEQUENCE [LARGE SCALE GENOMIC DNA]</scope>
    <source>
        <strain evidence="5">SM117</strain>
    </source>
</reference>
<dbReference type="GO" id="GO:0003677">
    <property type="term" value="F:DNA binding"/>
    <property type="evidence" value="ECO:0007669"/>
    <property type="project" value="UniProtKB-UniRule"/>
</dbReference>
<keyword evidence="1 2" id="KW-0238">DNA-binding</keyword>
<dbReference type="Proteomes" id="UP000190989">
    <property type="component" value="Unassembled WGS sequence"/>
</dbReference>
<dbReference type="EMBL" id="FVZE01000004">
    <property type="protein sequence ID" value="SLK01986.1"/>
    <property type="molecule type" value="Genomic_DNA"/>
</dbReference>
<dbReference type="Pfam" id="PF00440">
    <property type="entry name" value="TetR_N"/>
    <property type="match status" value="1"/>
</dbReference>
<evidence type="ECO:0000313" key="5">
    <source>
        <dbReference type="Proteomes" id="UP000190989"/>
    </source>
</evidence>
<organism evidence="4 5">
    <name type="scientific">Novosphingobium mathurense</name>
    <dbReference type="NCBI Taxonomy" id="428990"/>
    <lineage>
        <taxon>Bacteria</taxon>
        <taxon>Pseudomonadati</taxon>
        <taxon>Pseudomonadota</taxon>
        <taxon>Alphaproteobacteria</taxon>
        <taxon>Sphingomonadales</taxon>
        <taxon>Sphingomonadaceae</taxon>
        <taxon>Novosphingobium</taxon>
    </lineage>
</organism>
<dbReference type="Gene3D" id="1.10.357.10">
    <property type="entry name" value="Tetracycline Repressor, domain 2"/>
    <property type="match status" value="1"/>
</dbReference>
<dbReference type="InterPro" id="IPR009057">
    <property type="entry name" value="Homeodomain-like_sf"/>
</dbReference>
<dbReference type="PROSITE" id="PS50977">
    <property type="entry name" value="HTH_TETR_2"/>
    <property type="match status" value="1"/>
</dbReference>
<sequence>MLAAARALMLERGSEDFTLIDVEKLGKVSIGSIYLRFNSKDNLVRAVITEALAQIQAAEDVLLKQVMAKATSLEEFIPAYTDGFAEILKGNAPILRLSMQRAEDDPVIKESGRAAAQHSITQFTEAITSFSGEIAGQVDMKVFAAYQIIYAVLARGLNLSPNGGAEQHYQWDMLKRELGKMVLAYLCTDN</sequence>
<protein>
    <submittedName>
        <fullName evidence="4">Transcriptional regulator, TetR family</fullName>
    </submittedName>
</protein>
<dbReference type="PROSITE" id="PS01081">
    <property type="entry name" value="HTH_TETR_1"/>
    <property type="match status" value="1"/>
</dbReference>
<dbReference type="InterPro" id="IPR001647">
    <property type="entry name" value="HTH_TetR"/>
</dbReference>
<name>A0A1U6I1X4_9SPHN</name>
<gene>
    <name evidence="4" type="ORF">SAMN06295987_10417</name>
</gene>
<dbReference type="InterPro" id="IPR023772">
    <property type="entry name" value="DNA-bd_HTH_TetR-type_CS"/>
</dbReference>
<accession>A0A1U6I1X4</accession>
<feature type="domain" description="HTH tetR-type" evidence="3">
    <location>
        <begin position="1"/>
        <end position="55"/>
    </location>
</feature>
<evidence type="ECO:0000256" key="1">
    <source>
        <dbReference type="ARBA" id="ARBA00023125"/>
    </source>
</evidence>
<evidence type="ECO:0000256" key="2">
    <source>
        <dbReference type="PROSITE-ProRule" id="PRU00335"/>
    </source>
</evidence>
<evidence type="ECO:0000313" key="4">
    <source>
        <dbReference type="EMBL" id="SLK01986.1"/>
    </source>
</evidence>
<feature type="DNA-binding region" description="H-T-H motif" evidence="2">
    <location>
        <begin position="18"/>
        <end position="37"/>
    </location>
</feature>
<dbReference type="SUPFAM" id="SSF46689">
    <property type="entry name" value="Homeodomain-like"/>
    <property type="match status" value="1"/>
</dbReference>
<proteinExistence type="predicted"/>